<keyword evidence="3" id="KW-1185">Reference proteome</keyword>
<sequence length="245" mass="27094">MRQISYAIFVATCCAAVAQLSPAADAPDHREGSHNPNPVLFAKDARPFGRSMTDWAQSEAQWLRSIPLAQNPFYDQTGEFCALDQQGPVWFIPPIGGPSVFSGVRTCTVPHHKAIFLDIGHDTDEYPCPALPHWQPAPGQSLYDFLVKDDNPVMNSVNALEVSLDGQPLSGVLAYRYISNDVFDLTSDLSLQAHDSCITGLPQQTLLDGFYMMFKPLDRGQHTIVVFGTNTFGDNKTYTYHLTVE</sequence>
<evidence type="ECO:0000313" key="2">
    <source>
        <dbReference type="EMBL" id="GAA0723512.1"/>
    </source>
</evidence>
<reference evidence="2 3" key="1">
    <citation type="journal article" date="2019" name="Int. J. Syst. Evol. Microbiol.">
        <title>The Global Catalogue of Microorganisms (GCM) 10K type strain sequencing project: providing services to taxonomists for standard genome sequencing and annotation.</title>
        <authorList>
            <consortium name="The Broad Institute Genomics Platform"/>
            <consortium name="The Broad Institute Genome Sequencing Center for Infectious Disease"/>
            <person name="Wu L."/>
            <person name="Ma J."/>
        </authorList>
    </citation>
    <scope>NUCLEOTIDE SEQUENCE [LARGE SCALE GENOMIC DNA]</scope>
    <source>
        <strain evidence="2 3">JCM 15421</strain>
    </source>
</reference>
<proteinExistence type="predicted"/>
<feature type="chain" id="PRO_5046571175" evidence="1">
    <location>
        <begin position="27"/>
        <end position="245"/>
    </location>
</feature>
<name>A0ABN1IY01_9GAMM</name>
<keyword evidence="1" id="KW-0732">Signal</keyword>
<protein>
    <submittedName>
        <fullName evidence="2">Uncharacterized protein</fullName>
    </submittedName>
</protein>
<dbReference type="Proteomes" id="UP001501523">
    <property type="component" value="Unassembled WGS sequence"/>
</dbReference>
<dbReference type="RefSeq" id="WP_343793689.1">
    <property type="nucleotide sequence ID" value="NZ_BAAAEU010000025.1"/>
</dbReference>
<accession>A0ABN1IY01</accession>
<evidence type="ECO:0000313" key="3">
    <source>
        <dbReference type="Proteomes" id="UP001501523"/>
    </source>
</evidence>
<comment type="caution">
    <text evidence="2">The sequence shown here is derived from an EMBL/GenBank/DDBJ whole genome shotgun (WGS) entry which is preliminary data.</text>
</comment>
<organism evidence="2 3">
    <name type="scientific">Dokdonella soli</name>
    <dbReference type="NCBI Taxonomy" id="529810"/>
    <lineage>
        <taxon>Bacteria</taxon>
        <taxon>Pseudomonadati</taxon>
        <taxon>Pseudomonadota</taxon>
        <taxon>Gammaproteobacteria</taxon>
        <taxon>Lysobacterales</taxon>
        <taxon>Rhodanobacteraceae</taxon>
        <taxon>Dokdonella</taxon>
    </lineage>
</organism>
<feature type="signal peptide" evidence="1">
    <location>
        <begin position="1"/>
        <end position="26"/>
    </location>
</feature>
<evidence type="ECO:0000256" key="1">
    <source>
        <dbReference type="SAM" id="SignalP"/>
    </source>
</evidence>
<gene>
    <name evidence="2" type="ORF">GCM10009105_35590</name>
</gene>
<dbReference type="EMBL" id="BAAAEU010000025">
    <property type="protein sequence ID" value="GAA0723512.1"/>
    <property type="molecule type" value="Genomic_DNA"/>
</dbReference>